<accession>A0A7M7M7D6</accession>
<dbReference type="Gene3D" id="3.40.50.150">
    <property type="entry name" value="Vaccinia Virus protein VP39"/>
    <property type="match status" value="1"/>
</dbReference>
<keyword evidence="8 9" id="KW-0539">Nucleus</keyword>
<dbReference type="GO" id="GO:0005730">
    <property type="term" value="C:nucleolus"/>
    <property type="evidence" value="ECO:0007669"/>
    <property type="project" value="UniProtKB-SubCell"/>
</dbReference>
<evidence type="ECO:0000256" key="6">
    <source>
        <dbReference type="ARBA" id="ARBA00022679"/>
    </source>
</evidence>
<feature type="coiled-coil region" evidence="10">
    <location>
        <begin position="147"/>
        <end position="177"/>
    </location>
</feature>
<dbReference type="GO" id="GO:0000183">
    <property type="term" value="P:rDNA heterochromatin formation"/>
    <property type="evidence" value="ECO:0007669"/>
    <property type="project" value="TreeGrafter"/>
</dbReference>
<evidence type="ECO:0000313" key="13">
    <source>
        <dbReference type="Proteomes" id="UP000594260"/>
    </source>
</evidence>
<organism evidence="12 13">
    <name type="scientific">Varroa destructor</name>
    <name type="common">Honeybee mite</name>
    <dbReference type="NCBI Taxonomy" id="109461"/>
    <lineage>
        <taxon>Eukaryota</taxon>
        <taxon>Metazoa</taxon>
        <taxon>Ecdysozoa</taxon>
        <taxon>Arthropoda</taxon>
        <taxon>Chelicerata</taxon>
        <taxon>Arachnida</taxon>
        <taxon>Acari</taxon>
        <taxon>Parasitiformes</taxon>
        <taxon>Mesostigmata</taxon>
        <taxon>Gamasina</taxon>
        <taxon>Dermanyssoidea</taxon>
        <taxon>Varroidae</taxon>
        <taxon>Varroa</taxon>
    </lineage>
</organism>
<comment type="similarity">
    <text evidence="2 9">Belongs to the methyltransferase superfamily. RRP8 family.</text>
</comment>
<dbReference type="InterPro" id="IPR029063">
    <property type="entry name" value="SAM-dependent_MTases_sf"/>
</dbReference>
<dbReference type="KEGG" id="vde:111247880"/>
<evidence type="ECO:0000256" key="3">
    <source>
        <dbReference type="ARBA" id="ARBA00020203"/>
    </source>
</evidence>
<dbReference type="Proteomes" id="UP000594260">
    <property type="component" value="Unplaced"/>
</dbReference>
<dbReference type="GO" id="GO:0008168">
    <property type="term" value="F:methyltransferase activity"/>
    <property type="evidence" value="ECO:0007669"/>
    <property type="project" value="UniProtKB-KW"/>
</dbReference>
<proteinExistence type="inferred from homology"/>
<evidence type="ECO:0000256" key="2">
    <source>
        <dbReference type="ARBA" id="ARBA00006301"/>
    </source>
</evidence>
<dbReference type="GO" id="GO:0005677">
    <property type="term" value="C:chromatin silencing complex"/>
    <property type="evidence" value="ECO:0007669"/>
    <property type="project" value="TreeGrafter"/>
</dbReference>
<comment type="subcellular location">
    <subcellularLocation>
        <location evidence="1 9">Nucleus</location>
        <location evidence="1 9">Nucleolus</location>
    </subcellularLocation>
</comment>
<dbReference type="EC" id="2.1.1.-" evidence="9"/>
<sequence length="591" mass="67322">MAKLSKHIQNKKKDREKKRAKKLKNRRVSAIGKHKLDTISALKNEINNDLEISKNVRSQTKLTKHNRNIKIPINVDHRTEQTQPKNKYDGEVSMYLSTSEKNYTLMEATNLAEKPSGSFDLVKKALGATIDANRVTDVEKSKRPKKNNRWKKLKAELQEKKKKREDLKKKIDNVSYNQGHSSHAIGDLTDGCAASDFKTLIPNEAKTISQRQEKKREWRRQMKRLQKLKLKWVKEGQTDIEALVSEWRHKKRDSLNSDGGNTKGSRLLCTTEDSTHPDAMSKKQTNDAVTGIKDHKPAEKICAGEKMQAIKKINLPKSNSDEVHSDNNNDISQSEPDYKVNSAFERNIAQLKKVGTMNKQSMSGTSEVTNKALQRLRVAQFRIINESLYTLKSDEARKLFENDPSAFQIYHDGYRSQVCKWPINPLDRIIEGIKRTAPQGAIIVDCGCGDAKLAKILKPLGYTVHSFDLVSNNEHVVACNMKDLPLKDETIDIAVMCLSLMGTDMGQFILEANRILKTRGMLKVAEVESRIPSAEAFTNTLKYYGFKLYSQNTSHNVFAFFDFTKNKSVPKAAENNMDKPLWLKPCLYKKR</sequence>
<dbReference type="EnsemblMetazoa" id="XM_022799392">
    <property type="protein sequence ID" value="XP_022655127"/>
    <property type="gene ID" value="LOC111247880"/>
</dbReference>
<dbReference type="Gene3D" id="1.10.10.2150">
    <property type="entry name" value="Ribosomal RNA-processing protein 8, N-terminal domain"/>
    <property type="match status" value="1"/>
</dbReference>
<evidence type="ECO:0000256" key="4">
    <source>
        <dbReference type="ARBA" id="ARBA00022552"/>
    </source>
</evidence>
<evidence type="ECO:0000256" key="5">
    <source>
        <dbReference type="ARBA" id="ARBA00022603"/>
    </source>
</evidence>
<dbReference type="GO" id="GO:0033553">
    <property type="term" value="C:rDNA heterochromatin"/>
    <property type="evidence" value="ECO:0007669"/>
    <property type="project" value="TreeGrafter"/>
</dbReference>
<evidence type="ECO:0000256" key="8">
    <source>
        <dbReference type="ARBA" id="ARBA00023242"/>
    </source>
</evidence>
<dbReference type="SUPFAM" id="SSF53335">
    <property type="entry name" value="S-adenosyl-L-methionine-dependent methyltransferases"/>
    <property type="match status" value="1"/>
</dbReference>
<evidence type="ECO:0000256" key="10">
    <source>
        <dbReference type="SAM" id="Coils"/>
    </source>
</evidence>
<dbReference type="GeneID" id="111247880"/>
<evidence type="ECO:0000256" key="1">
    <source>
        <dbReference type="ARBA" id="ARBA00004604"/>
    </source>
</evidence>
<dbReference type="PANTHER" id="PTHR12787:SF0">
    <property type="entry name" value="RIBOSOMAL RNA-PROCESSING PROTEIN 8"/>
    <property type="match status" value="1"/>
</dbReference>
<dbReference type="InterPro" id="IPR007823">
    <property type="entry name" value="RRP8"/>
</dbReference>
<dbReference type="FunFam" id="1.10.10.2150:FF:000001">
    <property type="entry name" value="Ribosomal RNA-processing protein 8"/>
    <property type="match status" value="1"/>
</dbReference>
<dbReference type="PANTHER" id="PTHR12787">
    <property type="entry name" value="RIBOSOMAL RNA-PROCESSING PROTEIN 8"/>
    <property type="match status" value="1"/>
</dbReference>
<reference evidence="12" key="1">
    <citation type="submission" date="2021-01" db="UniProtKB">
        <authorList>
            <consortium name="EnsemblMetazoa"/>
        </authorList>
    </citation>
    <scope>IDENTIFICATION</scope>
</reference>
<dbReference type="Pfam" id="PF05148">
    <property type="entry name" value="Methyltransf_8"/>
    <property type="match status" value="1"/>
</dbReference>
<dbReference type="OrthoDB" id="10258825at2759"/>
<keyword evidence="6 9" id="KW-0808">Transferase</keyword>
<dbReference type="InParanoid" id="A0A7M7M7D6"/>
<protein>
    <recommendedName>
        <fullName evidence="3 9">Ribosomal RNA-processing protein 8</fullName>
        <ecNumber evidence="9">2.1.1.-</ecNumber>
    </recommendedName>
</protein>
<comment type="function">
    <text evidence="9">Probable methyltransferase required to silence rDNA.</text>
</comment>
<keyword evidence="5 9" id="KW-0489">Methyltransferase</keyword>
<feature type="region of interest" description="Disordered" evidence="11">
    <location>
        <begin position="1"/>
        <end position="27"/>
    </location>
</feature>
<dbReference type="GO" id="GO:0032259">
    <property type="term" value="P:methylation"/>
    <property type="evidence" value="ECO:0007669"/>
    <property type="project" value="UniProtKB-KW"/>
</dbReference>
<feature type="region of interest" description="Disordered" evidence="11">
    <location>
        <begin position="271"/>
        <end position="290"/>
    </location>
</feature>
<keyword evidence="10" id="KW-0175">Coiled coil</keyword>
<name>A0A7M7M7D6_VARDE</name>
<evidence type="ECO:0000313" key="12">
    <source>
        <dbReference type="EnsemblMetazoa" id="XP_022655127"/>
    </source>
</evidence>
<dbReference type="RefSeq" id="XP_022655127.1">
    <property type="nucleotide sequence ID" value="XM_022799392.1"/>
</dbReference>
<evidence type="ECO:0000256" key="11">
    <source>
        <dbReference type="SAM" id="MobiDB-lite"/>
    </source>
</evidence>
<keyword evidence="7 9" id="KW-0949">S-adenosyl-L-methionine</keyword>
<dbReference type="AlphaFoldDB" id="A0A7M7M7D6"/>
<keyword evidence="13" id="KW-1185">Reference proteome</keyword>
<evidence type="ECO:0000256" key="9">
    <source>
        <dbReference type="RuleBase" id="RU365074"/>
    </source>
</evidence>
<dbReference type="GO" id="GO:0042149">
    <property type="term" value="P:cellular response to glucose starvation"/>
    <property type="evidence" value="ECO:0007669"/>
    <property type="project" value="TreeGrafter"/>
</dbReference>
<evidence type="ECO:0000256" key="7">
    <source>
        <dbReference type="ARBA" id="ARBA00022691"/>
    </source>
</evidence>
<dbReference type="InterPro" id="IPR042036">
    <property type="entry name" value="RRP8_N"/>
</dbReference>
<feature type="region of interest" description="Disordered" evidence="11">
    <location>
        <begin position="315"/>
        <end position="336"/>
    </location>
</feature>
<feature type="compositionally biased region" description="Basic and acidic residues" evidence="11">
    <location>
        <begin position="273"/>
        <end position="285"/>
    </location>
</feature>
<keyword evidence="4 9" id="KW-0698">rRNA processing</keyword>
<dbReference type="GO" id="GO:0006364">
    <property type="term" value="P:rRNA processing"/>
    <property type="evidence" value="ECO:0007669"/>
    <property type="project" value="UniProtKB-UniRule"/>
</dbReference>
<dbReference type="GO" id="GO:0046015">
    <property type="term" value="P:regulation of transcription by glucose"/>
    <property type="evidence" value="ECO:0007669"/>
    <property type="project" value="TreeGrafter"/>
</dbReference>